<dbReference type="RefSeq" id="WP_238192204.1">
    <property type="nucleotide sequence ID" value="NZ_BPQJ01000019.1"/>
</dbReference>
<dbReference type="InterPro" id="IPR020845">
    <property type="entry name" value="AMP-binding_CS"/>
</dbReference>
<dbReference type="PROSITE" id="PS00455">
    <property type="entry name" value="AMP_BINDING"/>
    <property type="match status" value="1"/>
</dbReference>
<dbReference type="AlphaFoldDB" id="A0AA37HE45"/>
<evidence type="ECO:0000259" key="1">
    <source>
        <dbReference type="Pfam" id="PF00501"/>
    </source>
</evidence>
<dbReference type="InterPro" id="IPR000873">
    <property type="entry name" value="AMP-dep_synth/lig_dom"/>
</dbReference>
<comment type="caution">
    <text evidence="3">The sequence shown here is derived from an EMBL/GenBank/DDBJ whole genome shotgun (WGS) entry which is preliminary data.</text>
</comment>
<sequence length="580" mass="61940">MTEPSAATTPESPKAWPALSLAEATARLTAPGSPFAIIEIPIRGVPTRIWANAPATLRDIFVAGRAHGEKTFLVYEDERASFEAFSRAALALADNLIRGGVRPGDRVAIAMRNLPEWPVAFFAAILAGAVATPLNAWWTGPELDHGFTDSGARVAIVDEERWARIAERRAGYTALERVLIARAPAAAGTESLTDVIGPVATWGGLPEGQIPDLGIGPEDIATLFYTSGTTGRSKGAIGTQRAGASGVMAHPFSAARAFLRRGEPVPVPDPAAPQKVALLSIPLFHVTGCFATLVTNLHRGGRLVMMRRWDLARAMVLIERERCTSAGGVPTIAFQLLDGMAAGTHDLSSLETISYGGAPAPAELVRRLKAAFPNAQPATGWGMTETSATFTHHQGEDYVRRPDSCGPALPICEAKVMDPEENPLPPGEVGELWVKGPIVIAGYWNRPDPDATVFRDGWLRTGDLARIDPEGFVTIVDRAKDMLIRGGENIYCGEVESVLYEHPAVVDAAVVGIPHPTLGEEPGAVVAIARGAEAGEEELRAFVAARLAAFKVPVRILLHDEILPRNPNGKILKSELKKLF</sequence>
<keyword evidence="3" id="KW-0436">Ligase</keyword>
<organism evidence="3 4">
    <name type="scientific">Methylobacterium frigidaeris</name>
    <dbReference type="NCBI Taxonomy" id="2038277"/>
    <lineage>
        <taxon>Bacteria</taxon>
        <taxon>Pseudomonadati</taxon>
        <taxon>Pseudomonadota</taxon>
        <taxon>Alphaproteobacteria</taxon>
        <taxon>Hyphomicrobiales</taxon>
        <taxon>Methylobacteriaceae</taxon>
        <taxon>Methylobacterium</taxon>
    </lineage>
</organism>
<reference evidence="3" key="2">
    <citation type="submission" date="2021-08" db="EMBL/GenBank/DDBJ databases">
        <authorList>
            <person name="Tani A."/>
            <person name="Ola A."/>
            <person name="Ogura Y."/>
            <person name="Katsura K."/>
            <person name="Hayashi T."/>
        </authorList>
    </citation>
    <scope>NUCLEOTIDE SEQUENCE</scope>
    <source>
        <strain evidence="3">JCM 32048</strain>
    </source>
</reference>
<dbReference type="InterPro" id="IPR045851">
    <property type="entry name" value="AMP-bd_C_sf"/>
</dbReference>
<dbReference type="Gene3D" id="3.40.50.980">
    <property type="match status" value="2"/>
</dbReference>
<dbReference type="Gene3D" id="3.30.300.30">
    <property type="match status" value="1"/>
</dbReference>
<name>A0AA37HE45_9HYPH</name>
<feature type="domain" description="AMP-dependent synthetase/ligase" evidence="1">
    <location>
        <begin position="65"/>
        <end position="444"/>
    </location>
</feature>
<dbReference type="PANTHER" id="PTHR43767:SF7">
    <property type="entry name" value="MEDIUM_LONG-CHAIN-FATTY-ACID--COA LIGASE FADD8"/>
    <property type="match status" value="1"/>
</dbReference>
<proteinExistence type="predicted"/>
<accession>A0AA37HE45</accession>
<dbReference type="Gene3D" id="2.30.38.10">
    <property type="entry name" value="Luciferase, Domain 3"/>
    <property type="match status" value="1"/>
</dbReference>
<dbReference type="GO" id="GO:0016877">
    <property type="term" value="F:ligase activity, forming carbon-sulfur bonds"/>
    <property type="evidence" value="ECO:0007669"/>
    <property type="project" value="UniProtKB-ARBA"/>
</dbReference>
<evidence type="ECO:0000259" key="2">
    <source>
        <dbReference type="Pfam" id="PF13193"/>
    </source>
</evidence>
<dbReference type="InterPro" id="IPR050237">
    <property type="entry name" value="ATP-dep_AMP-bd_enzyme"/>
</dbReference>
<gene>
    <name evidence="3" type="primary">fadD_2</name>
    <name evidence="3" type="ORF">MPEAHAMD_4034</name>
</gene>
<reference evidence="3" key="1">
    <citation type="journal article" date="2016" name="Front. Microbiol.">
        <title>Genome Sequence of the Piezophilic, Mesophilic Sulfate-Reducing Bacterium Desulfovibrio indicus J2T.</title>
        <authorList>
            <person name="Cao J."/>
            <person name="Maignien L."/>
            <person name="Shao Z."/>
            <person name="Alain K."/>
            <person name="Jebbar M."/>
        </authorList>
    </citation>
    <scope>NUCLEOTIDE SEQUENCE</scope>
    <source>
        <strain evidence="3">JCM 32048</strain>
    </source>
</reference>
<keyword evidence="4" id="KW-1185">Reference proteome</keyword>
<dbReference type="EMBL" id="BPQJ01000019">
    <property type="protein sequence ID" value="GJD63861.1"/>
    <property type="molecule type" value="Genomic_DNA"/>
</dbReference>
<dbReference type="InterPro" id="IPR025110">
    <property type="entry name" value="AMP-bd_C"/>
</dbReference>
<dbReference type="Pfam" id="PF13193">
    <property type="entry name" value="AMP-binding_C"/>
    <property type="match status" value="1"/>
</dbReference>
<protein>
    <submittedName>
        <fullName evidence="3">Long-chain-fatty-acid--CoA ligase</fullName>
    </submittedName>
</protein>
<dbReference type="PANTHER" id="PTHR43767">
    <property type="entry name" value="LONG-CHAIN-FATTY-ACID--COA LIGASE"/>
    <property type="match status" value="1"/>
</dbReference>
<feature type="domain" description="AMP-binding enzyme C-terminal" evidence="2">
    <location>
        <begin position="494"/>
        <end position="570"/>
    </location>
</feature>
<dbReference type="Proteomes" id="UP001055286">
    <property type="component" value="Unassembled WGS sequence"/>
</dbReference>
<evidence type="ECO:0000313" key="4">
    <source>
        <dbReference type="Proteomes" id="UP001055286"/>
    </source>
</evidence>
<dbReference type="Pfam" id="PF00501">
    <property type="entry name" value="AMP-binding"/>
    <property type="match status" value="1"/>
</dbReference>
<dbReference type="SUPFAM" id="SSF56801">
    <property type="entry name" value="Acetyl-CoA synthetase-like"/>
    <property type="match status" value="1"/>
</dbReference>
<evidence type="ECO:0000313" key="3">
    <source>
        <dbReference type="EMBL" id="GJD63861.1"/>
    </source>
</evidence>